<dbReference type="GO" id="GO:0003677">
    <property type="term" value="F:DNA binding"/>
    <property type="evidence" value="ECO:0007669"/>
    <property type="project" value="InterPro"/>
</dbReference>
<dbReference type="AlphaFoldDB" id="A0A7G5C2V5"/>
<keyword evidence="2" id="KW-0804">Transcription</keyword>
<evidence type="ECO:0000313" key="4">
    <source>
        <dbReference type="EMBL" id="QMV43539.1"/>
    </source>
</evidence>
<dbReference type="PROSITE" id="PS50043">
    <property type="entry name" value="HTH_LUXR_2"/>
    <property type="match status" value="1"/>
</dbReference>
<evidence type="ECO:0000256" key="1">
    <source>
        <dbReference type="ARBA" id="ARBA00023015"/>
    </source>
</evidence>
<dbReference type="GO" id="GO:0006355">
    <property type="term" value="P:regulation of DNA-templated transcription"/>
    <property type="evidence" value="ECO:0007669"/>
    <property type="project" value="InterPro"/>
</dbReference>
<organism evidence="4 5">
    <name type="scientific">Cohnella cholangitidis</name>
    <dbReference type="NCBI Taxonomy" id="2598458"/>
    <lineage>
        <taxon>Bacteria</taxon>
        <taxon>Bacillati</taxon>
        <taxon>Bacillota</taxon>
        <taxon>Bacilli</taxon>
        <taxon>Bacillales</taxon>
        <taxon>Paenibacillaceae</taxon>
        <taxon>Cohnella</taxon>
    </lineage>
</organism>
<dbReference type="RefSeq" id="WP_182299774.1">
    <property type="nucleotide sequence ID" value="NZ_CP041969.1"/>
</dbReference>
<evidence type="ECO:0000256" key="2">
    <source>
        <dbReference type="ARBA" id="ARBA00023163"/>
    </source>
</evidence>
<dbReference type="InterPro" id="IPR016032">
    <property type="entry name" value="Sig_transdc_resp-reg_C-effctor"/>
</dbReference>
<dbReference type="EMBL" id="CP041969">
    <property type="protein sequence ID" value="QMV43539.1"/>
    <property type="molecule type" value="Genomic_DNA"/>
</dbReference>
<gene>
    <name evidence="4" type="ORF">FPL14_21920</name>
</gene>
<proteinExistence type="predicted"/>
<dbReference type="Pfam" id="PF00196">
    <property type="entry name" value="GerE"/>
    <property type="match status" value="1"/>
</dbReference>
<keyword evidence="5" id="KW-1185">Reference proteome</keyword>
<dbReference type="InterPro" id="IPR036388">
    <property type="entry name" value="WH-like_DNA-bd_sf"/>
</dbReference>
<evidence type="ECO:0000259" key="3">
    <source>
        <dbReference type="PROSITE" id="PS50043"/>
    </source>
</evidence>
<dbReference type="InterPro" id="IPR000792">
    <property type="entry name" value="Tscrpt_reg_LuxR_C"/>
</dbReference>
<dbReference type="KEGG" id="cchl:FPL14_21920"/>
<evidence type="ECO:0000313" key="5">
    <source>
        <dbReference type="Proteomes" id="UP000515679"/>
    </source>
</evidence>
<dbReference type="SUPFAM" id="SSF46894">
    <property type="entry name" value="C-terminal effector domain of the bipartite response regulators"/>
    <property type="match status" value="1"/>
</dbReference>
<dbReference type="Gene3D" id="1.10.10.10">
    <property type="entry name" value="Winged helix-like DNA-binding domain superfamily/Winged helix DNA-binding domain"/>
    <property type="match status" value="1"/>
</dbReference>
<dbReference type="SMART" id="SM00421">
    <property type="entry name" value="HTH_LUXR"/>
    <property type="match status" value="1"/>
</dbReference>
<feature type="domain" description="HTH luxR-type" evidence="3">
    <location>
        <begin position="9"/>
        <end position="74"/>
    </location>
</feature>
<reference evidence="4 5" key="1">
    <citation type="submission" date="2019-07" db="EMBL/GenBank/DDBJ databases">
        <authorList>
            <person name="Kim J.K."/>
            <person name="Cheong H.-M."/>
            <person name="Choi Y."/>
            <person name="Hwang K.J."/>
            <person name="Lee S."/>
            <person name="Choi C."/>
        </authorList>
    </citation>
    <scope>NUCLEOTIDE SEQUENCE [LARGE SCALE GENOMIC DNA]</scope>
    <source>
        <strain evidence="4 5">KS 22</strain>
    </source>
</reference>
<protein>
    <submittedName>
        <fullName evidence="4">Helix-turn-helix transcriptional regulator</fullName>
    </submittedName>
</protein>
<sequence>MDIHSFFEKKISGYGLTRREREVAVYWMLDHTYKEISELLTISEFTTRTIIHNIHNKMGVRSKASLIIKIVQEII</sequence>
<accession>A0A7G5C2V5</accession>
<dbReference type="Proteomes" id="UP000515679">
    <property type="component" value="Chromosome"/>
</dbReference>
<keyword evidence="1" id="KW-0805">Transcription regulation</keyword>
<name>A0A7G5C2V5_9BACL</name>